<organism evidence="1 2">
    <name type="scientific">Candidatus Beckwithbacteria bacterium RBG_13_42_9</name>
    <dbReference type="NCBI Taxonomy" id="1797457"/>
    <lineage>
        <taxon>Bacteria</taxon>
        <taxon>Candidatus Beckwithiibacteriota</taxon>
    </lineage>
</organism>
<dbReference type="EMBL" id="MEZK01000014">
    <property type="protein sequence ID" value="OGD62952.1"/>
    <property type="molecule type" value="Genomic_DNA"/>
</dbReference>
<comment type="caution">
    <text evidence="1">The sequence shown here is derived from an EMBL/GenBank/DDBJ whole genome shotgun (WGS) entry which is preliminary data.</text>
</comment>
<name>A0A1F5E6C9_9BACT</name>
<sequence>MLKEHADHLTGRQVHSLSRAANLSGRERKWTAAWRLGPDICAISLVIPDQRGRHRKVTLLHTHSVNLKPQVIVINTPDLDFATIAQTLDRRKAILAQRYPDLYRHGLATVIGHETSFGSILGALSHNGHSLTFAGITIFPEYSPFAPSLGTLGERNQPHPWMKLSALI</sequence>
<accession>A0A1F5E6C9</accession>
<proteinExistence type="predicted"/>
<evidence type="ECO:0000313" key="2">
    <source>
        <dbReference type="Proteomes" id="UP000177006"/>
    </source>
</evidence>
<evidence type="ECO:0000313" key="1">
    <source>
        <dbReference type="EMBL" id="OGD62952.1"/>
    </source>
</evidence>
<dbReference type="AlphaFoldDB" id="A0A1F5E6C9"/>
<reference evidence="1 2" key="1">
    <citation type="journal article" date="2016" name="Nat. Commun.">
        <title>Thousands of microbial genomes shed light on interconnected biogeochemical processes in an aquifer system.</title>
        <authorList>
            <person name="Anantharaman K."/>
            <person name="Brown C.T."/>
            <person name="Hug L.A."/>
            <person name="Sharon I."/>
            <person name="Castelle C.J."/>
            <person name="Probst A.J."/>
            <person name="Thomas B.C."/>
            <person name="Singh A."/>
            <person name="Wilkins M.J."/>
            <person name="Karaoz U."/>
            <person name="Brodie E.L."/>
            <person name="Williams K.H."/>
            <person name="Hubbard S.S."/>
            <person name="Banfield J.F."/>
        </authorList>
    </citation>
    <scope>NUCLEOTIDE SEQUENCE [LARGE SCALE GENOMIC DNA]</scope>
</reference>
<dbReference type="Proteomes" id="UP000177006">
    <property type="component" value="Unassembled WGS sequence"/>
</dbReference>
<protein>
    <submittedName>
        <fullName evidence="1">Uncharacterized protein</fullName>
    </submittedName>
</protein>
<gene>
    <name evidence="1" type="ORF">A2160_04270</name>
</gene>